<evidence type="ECO:0000313" key="3">
    <source>
        <dbReference type="Proteomes" id="UP000681967"/>
    </source>
</evidence>
<dbReference type="EMBL" id="CAJOBH010136910">
    <property type="protein sequence ID" value="CAF4786231.1"/>
    <property type="molecule type" value="Genomic_DNA"/>
</dbReference>
<protein>
    <submittedName>
        <fullName evidence="2">Uncharacterized protein</fullName>
    </submittedName>
</protein>
<accession>A0A8S3B0K8</accession>
<organism evidence="2 3">
    <name type="scientific">Rotaria magnacalcarata</name>
    <dbReference type="NCBI Taxonomy" id="392030"/>
    <lineage>
        <taxon>Eukaryota</taxon>
        <taxon>Metazoa</taxon>
        <taxon>Spiralia</taxon>
        <taxon>Gnathifera</taxon>
        <taxon>Rotifera</taxon>
        <taxon>Eurotatoria</taxon>
        <taxon>Bdelloidea</taxon>
        <taxon>Philodinida</taxon>
        <taxon>Philodinidae</taxon>
        <taxon>Rotaria</taxon>
    </lineage>
</organism>
<dbReference type="Proteomes" id="UP000681720">
    <property type="component" value="Unassembled WGS sequence"/>
</dbReference>
<reference evidence="2" key="1">
    <citation type="submission" date="2021-02" db="EMBL/GenBank/DDBJ databases">
        <authorList>
            <person name="Nowell W R."/>
        </authorList>
    </citation>
    <scope>NUCLEOTIDE SEQUENCE</scope>
</reference>
<evidence type="ECO:0000313" key="2">
    <source>
        <dbReference type="EMBL" id="CAF4786231.1"/>
    </source>
</evidence>
<evidence type="ECO:0000313" key="1">
    <source>
        <dbReference type="EMBL" id="CAF4696830.1"/>
    </source>
</evidence>
<name>A0A8S3B0K8_9BILA</name>
<feature type="non-terminal residue" evidence="2">
    <location>
        <position position="77"/>
    </location>
</feature>
<sequence length="77" mass="8569">MSQQKIESDTDSAIHTMPAIMKNYMNYSTAISRSSTADSTCSSLSLSDSSSRPHFDLSTSFSTRKQHDLDLNLIYSQ</sequence>
<dbReference type="Proteomes" id="UP000681967">
    <property type="component" value="Unassembled WGS sequence"/>
</dbReference>
<comment type="caution">
    <text evidence="2">The sequence shown here is derived from an EMBL/GenBank/DDBJ whole genome shotgun (WGS) entry which is preliminary data.</text>
</comment>
<proteinExistence type="predicted"/>
<gene>
    <name evidence="2" type="ORF">BYL167_LOCUS47525</name>
    <name evidence="1" type="ORF">GIL414_LOCUS42902</name>
</gene>
<dbReference type="EMBL" id="CAJOBJ010125441">
    <property type="protein sequence ID" value="CAF4696830.1"/>
    <property type="molecule type" value="Genomic_DNA"/>
</dbReference>
<dbReference type="AlphaFoldDB" id="A0A8S3B0K8"/>